<reference evidence="1 2" key="1">
    <citation type="submission" date="2017-04" db="EMBL/GenBank/DDBJ databases">
        <title>Complete Genome Sequence of Bacillus thuringiensis type Strain ATCC 10792.</title>
        <authorList>
            <person name="Oh D.-H."/>
            <person name="Park B.-J."/>
            <person name="Shuai W."/>
            <person name="Chelliah R."/>
        </authorList>
    </citation>
    <scope>NUCLEOTIDE SEQUENCE [LARGE SCALE GENOMIC DNA]</scope>
    <source>
        <strain evidence="1 2">ATCC 10792</strain>
    </source>
</reference>
<organism evidence="1 2">
    <name type="scientific">Bacillus thuringiensis</name>
    <dbReference type="NCBI Taxonomy" id="1428"/>
    <lineage>
        <taxon>Bacteria</taxon>
        <taxon>Bacillati</taxon>
        <taxon>Bacillota</taxon>
        <taxon>Bacilli</taxon>
        <taxon>Bacillales</taxon>
        <taxon>Bacillaceae</taxon>
        <taxon>Bacillus</taxon>
        <taxon>Bacillus cereus group</taxon>
    </lineage>
</organism>
<keyword evidence="2" id="KW-1185">Reference proteome</keyword>
<accession>A0A1B1L669</accession>
<dbReference type="EMBL" id="CP021061">
    <property type="protein sequence ID" value="ARP57889.1"/>
    <property type="molecule type" value="Genomic_DNA"/>
</dbReference>
<name>A0A1B1L669_BACTU</name>
<proteinExistence type="predicted"/>
<sequence length="118" mass="13508">MRRKIILLFVCSAIVAGAIVVITYYKKEDQCIAVAKYSRGIIVDQNNEPIFNVKIYEDSIESKEHSISNAQGEFEILDGVCGEIVLQLVTPDGEIYTRKYDRKYIPEVIKLNYKNKSE</sequence>
<keyword evidence="1" id="KW-0808">Transferase</keyword>
<dbReference type="GO" id="GO:0004674">
    <property type="term" value="F:protein serine/threonine kinase activity"/>
    <property type="evidence" value="ECO:0007669"/>
    <property type="project" value="UniProtKB-KW"/>
</dbReference>
<dbReference type="SUPFAM" id="SSF49464">
    <property type="entry name" value="Carboxypeptidase regulatory domain-like"/>
    <property type="match status" value="1"/>
</dbReference>
<gene>
    <name evidence="1" type="ORF">CAB88_12775</name>
</gene>
<dbReference type="InterPro" id="IPR008969">
    <property type="entry name" value="CarboxyPept-like_regulatory"/>
</dbReference>
<dbReference type="AlphaFoldDB" id="A0A1B1L669"/>
<keyword evidence="1" id="KW-0723">Serine/threonine-protein kinase</keyword>
<evidence type="ECO:0000313" key="2">
    <source>
        <dbReference type="Proteomes" id="UP000194143"/>
    </source>
</evidence>
<dbReference type="RefSeq" id="WP_001253115.1">
    <property type="nucleotide sequence ID" value="NZ_CP015350.1"/>
</dbReference>
<protein>
    <submittedName>
        <fullName evidence="1">Serine/threonine protein kinase</fullName>
    </submittedName>
</protein>
<evidence type="ECO:0000313" key="1">
    <source>
        <dbReference type="EMBL" id="ARP57889.1"/>
    </source>
</evidence>
<dbReference type="GeneID" id="67466919"/>
<keyword evidence="1" id="KW-0418">Kinase</keyword>
<dbReference type="Proteomes" id="UP000194143">
    <property type="component" value="Chromosome"/>
</dbReference>